<accession>A0AAD7JGV5</accession>
<dbReference type="Proteomes" id="UP001215280">
    <property type="component" value="Unassembled WGS sequence"/>
</dbReference>
<feature type="region of interest" description="Disordered" evidence="1">
    <location>
        <begin position="107"/>
        <end position="151"/>
    </location>
</feature>
<evidence type="ECO:0000313" key="3">
    <source>
        <dbReference type="Proteomes" id="UP001215280"/>
    </source>
</evidence>
<keyword evidence="3" id="KW-1185">Reference proteome</keyword>
<reference evidence="2" key="1">
    <citation type="submission" date="2023-03" db="EMBL/GenBank/DDBJ databases">
        <title>Massive genome expansion in bonnet fungi (Mycena s.s.) driven by repeated elements and novel gene families across ecological guilds.</title>
        <authorList>
            <consortium name="Lawrence Berkeley National Laboratory"/>
            <person name="Harder C.B."/>
            <person name="Miyauchi S."/>
            <person name="Viragh M."/>
            <person name="Kuo A."/>
            <person name="Thoen E."/>
            <person name="Andreopoulos B."/>
            <person name="Lu D."/>
            <person name="Skrede I."/>
            <person name="Drula E."/>
            <person name="Henrissat B."/>
            <person name="Morin E."/>
            <person name="Kohler A."/>
            <person name="Barry K."/>
            <person name="LaButti K."/>
            <person name="Morin E."/>
            <person name="Salamov A."/>
            <person name="Lipzen A."/>
            <person name="Mereny Z."/>
            <person name="Hegedus B."/>
            <person name="Baldrian P."/>
            <person name="Stursova M."/>
            <person name="Weitz H."/>
            <person name="Taylor A."/>
            <person name="Grigoriev I.V."/>
            <person name="Nagy L.G."/>
            <person name="Martin F."/>
            <person name="Kauserud H."/>
        </authorList>
    </citation>
    <scope>NUCLEOTIDE SEQUENCE</scope>
    <source>
        <strain evidence="2">CBHHK188m</strain>
    </source>
</reference>
<gene>
    <name evidence="2" type="ORF">DFH07DRAFT_956788</name>
</gene>
<sequence length="218" mass="23836">MAVSRVFLKIEDLDVMSSDCQQFQCGIPLVLAAPSISSNSPPLPSALSARRRRMDKAACPRCPTLRNVTLSNGNVLLHLNQWDVVHFNEGAPTLHMRFSDVDMPTPTVYGGERQVEPRRSLSHTPRGTPPAHSLLVGPGTPPQQEQPQRGLSKFSCGSLALVLTPIEEAAEWSDYVESQRNQRTAPPASQQQSRHCAVTGYAQGVPLYIDGLVSPEYP</sequence>
<comment type="caution">
    <text evidence="2">The sequence shown here is derived from an EMBL/GenBank/DDBJ whole genome shotgun (WGS) entry which is preliminary data.</text>
</comment>
<name>A0AAD7JGV5_9AGAR</name>
<protein>
    <submittedName>
        <fullName evidence="2">Uncharacterized protein</fullName>
    </submittedName>
</protein>
<evidence type="ECO:0000313" key="2">
    <source>
        <dbReference type="EMBL" id="KAJ7762315.1"/>
    </source>
</evidence>
<proteinExistence type="predicted"/>
<evidence type="ECO:0000256" key="1">
    <source>
        <dbReference type="SAM" id="MobiDB-lite"/>
    </source>
</evidence>
<dbReference type="EMBL" id="JARJLG010000043">
    <property type="protein sequence ID" value="KAJ7762315.1"/>
    <property type="molecule type" value="Genomic_DNA"/>
</dbReference>
<organism evidence="2 3">
    <name type="scientific">Mycena maculata</name>
    <dbReference type="NCBI Taxonomy" id="230809"/>
    <lineage>
        <taxon>Eukaryota</taxon>
        <taxon>Fungi</taxon>
        <taxon>Dikarya</taxon>
        <taxon>Basidiomycota</taxon>
        <taxon>Agaricomycotina</taxon>
        <taxon>Agaricomycetes</taxon>
        <taxon>Agaricomycetidae</taxon>
        <taxon>Agaricales</taxon>
        <taxon>Marasmiineae</taxon>
        <taxon>Mycenaceae</taxon>
        <taxon>Mycena</taxon>
    </lineage>
</organism>
<dbReference type="AlphaFoldDB" id="A0AAD7JGV5"/>